<dbReference type="CDD" id="cd24049">
    <property type="entry name" value="ASKHA_NBD_PilM"/>
    <property type="match status" value="1"/>
</dbReference>
<dbReference type="EMBL" id="MHCH01000047">
    <property type="protein sequence ID" value="OGY16319.1"/>
    <property type="molecule type" value="Genomic_DNA"/>
</dbReference>
<dbReference type="Gene3D" id="3.30.420.40">
    <property type="match status" value="2"/>
</dbReference>
<dbReference type="Gene3D" id="3.30.1490.300">
    <property type="match status" value="1"/>
</dbReference>
<dbReference type="InterPro" id="IPR005883">
    <property type="entry name" value="PilM"/>
</dbReference>
<evidence type="ECO:0000313" key="2">
    <source>
        <dbReference type="Proteomes" id="UP000177324"/>
    </source>
</evidence>
<dbReference type="PANTHER" id="PTHR32432">
    <property type="entry name" value="CELL DIVISION PROTEIN FTSA-RELATED"/>
    <property type="match status" value="1"/>
</dbReference>
<dbReference type="NCBIfam" id="TIGR01175">
    <property type="entry name" value="pilM"/>
    <property type="match status" value="1"/>
</dbReference>
<dbReference type="InterPro" id="IPR043129">
    <property type="entry name" value="ATPase_NBD"/>
</dbReference>
<dbReference type="PANTHER" id="PTHR32432:SF3">
    <property type="entry name" value="ETHANOLAMINE UTILIZATION PROTEIN EUTJ"/>
    <property type="match status" value="1"/>
</dbReference>
<name>A0A1G1VLK8_9BACT</name>
<sequence length="348" mass="36366">MAAQVGVDVGSSAIKVVQLGGSGGKRTVEAMGLGINPVGGWGETEAQSLQLAEAIRKTIGDAGVKLKRVRVALHEALVYTRVIDMPPLSEAELASALSWEAEQYVPVPLSEVNLDWQILGSREMADSDSKVLKRRKMAVLLVAAPKVLIDKVVAVAQLAGLEPVGLETDILALTRAVVPPAIPGPMLVCHLGAAGTEIGVMEAGQPVFIFAAATGGVALTRAIATGLKLEFAQAEQYKRTYGLLDDQLEGKIKQALVEPMTVIVNELKRAMSFYVAHAEGVVPVKQLVLSGGGAQLPGLGGYLAGQLNLETVVANPVAGMNWGSQVRNRWVGIESVFSVAVGLALGGE</sequence>
<dbReference type="SUPFAM" id="SSF53067">
    <property type="entry name" value="Actin-like ATPase domain"/>
    <property type="match status" value="2"/>
</dbReference>
<accession>A0A1G1VLK8</accession>
<dbReference type="STRING" id="1797589.A2784_01335"/>
<proteinExistence type="predicted"/>
<protein>
    <recommendedName>
        <fullName evidence="3">SHS2 domain-containing protein</fullName>
    </recommendedName>
</protein>
<reference evidence="1 2" key="1">
    <citation type="journal article" date="2016" name="Nat. Commun.">
        <title>Thousands of microbial genomes shed light on interconnected biogeochemical processes in an aquifer system.</title>
        <authorList>
            <person name="Anantharaman K."/>
            <person name="Brown C.T."/>
            <person name="Hug L.A."/>
            <person name="Sharon I."/>
            <person name="Castelle C.J."/>
            <person name="Probst A.J."/>
            <person name="Thomas B.C."/>
            <person name="Singh A."/>
            <person name="Wilkins M.J."/>
            <person name="Karaoz U."/>
            <person name="Brodie E.L."/>
            <person name="Williams K.H."/>
            <person name="Hubbard S.S."/>
            <person name="Banfield J.F."/>
        </authorList>
    </citation>
    <scope>NUCLEOTIDE SEQUENCE [LARGE SCALE GENOMIC DNA]</scope>
</reference>
<dbReference type="Proteomes" id="UP000177324">
    <property type="component" value="Unassembled WGS sequence"/>
</dbReference>
<dbReference type="PIRSF" id="PIRSF019169">
    <property type="entry name" value="PilM"/>
    <property type="match status" value="1"/>
</dbReference>
<dbReference type="Pfam" id="PF11104">
    <property type="entry name" value="PilM_2"/>
    <property type="match status" value="1"/>
</dbReference>
<comment type="caution">
    <text evidence="1">The sequence shown here is derived from an EMBL/GenBank/DDBJ whole genome shotgun (WGS) entry which is preliminary data.</text>
</comment>
<evidence type="ECO:0000313" key="1">
    <source>
        <dbReference type="EMBL" id="OGY16319.1"/>
    </source>
</evidence>
<organism evidence="1 2">
    <name type="scientific">Candidatus Chisholmbacteria bacterium RIFCSPHIGHO2_01_FULL_48_12</name>
    <dbReference type="NCBI Taxonomy" id="1797589"/>
    <lineage>
        <taxon>Bacteria</taxon>
        <taxon>Candidatus Chisholmiibacteriota</taxon>
    </lineage>
</organism>
<dbReference type="InterPro" id="IPR050696">
    <property type="entry name" value="FtsA/MreB"/>
</dbReference>
<gene>
    <name evidence="1" type="ORF">A2784_01335</name>
</gene>
<dbReference type="AlphaFoldDB" id="A0A1G1VLK8"/>
<evidence type="ECO:0008006" key="3">
    <source>
        <dbReference type="Google" id="ProtNLM"/>
    </source>
</evidence>